<keyword evidence="5 6" id="KW-0804">Transcription</keyword>
<proteinExistence type="inferred from homology"/>
<dbReference type="InterPro" id="IPR013249">
    <property type="entry name" value="RNA_pol_sigma70_r4_t2"/>
</dbReference>
<dbReference type="InterPro" id="IPR039425">
    <property type="entry name" value="RNA_pol_sigma-70-like"/>
</dbReference>
<keyword evidence="10" id="KW-1185">Reference proteome</keyword>
<dbReference type="PANTHER" id="PTHR43133:SF8">
    <property type="entry name" value="RNA POLYMERASE SIGMA FACTOR HI_1459-RELATED"/>
    <property type="match status" value="1"/>
</dbReference>
<dbReference type="GO" id="GO:0006950">
    <property type="term" value="P:response to stress"/>
    <property type="evidence" value="ECO:0007669"/>
    <property type="project" value="UniProtKB-ARBA"/>
</dbReference>
<evidence type="ECO:0000256" key="5">
    <source>
        <dbReference type="ARBA" id="ARBA00023163"/>
    </source>
</evidence>
<dbReference type="InterPro" id="IPR007627">
    <property type="entry name" value="RNA_pol_sigma70_r2"/>
</dbReference>
<dbReference type="Proteomes" id="UP001317532">
    <property type="component" value="Chromosome"/>
</dbReference>
<dbReference type="GO" id="GO:0003677">
    <property type="term" value="F:DNA binding"/>
    <property type="evidence" value="ECO:0007669"/>
    <property type="project" value="UniProtKB-KW"/>
</dbReference>
<dbReference type="Gene3D" id="1.10.10.10">
    <property type="entry name" value="Winged helix-like DNA-binding domain superfamily/Winged helix DNA-binding domain"/>
    <property type="match status" value="1"/>
</dbReference>
<dbReference type="InterPro" id="IPR000838">
    <property type="entry name" value="RNA_pol_sigma70_ECF_CS"/>
</dbReference>
<comment type="similarity">
    <text evidence="1 6">Belongs to the sigma-70 factor family. ECF subfamily.</text>
</comment>
<dbReference type="NCBIfam" id="TIGR02937">
    <property type="entry name" value="sigma70-ECF"/>
    <property type="match status" value="1"/>
</dbReference>
<keyword evidence="2 6" id="KW-0805">Transcription regulation</keyword>
<dbReference type="PROSITE" id="PS01063">
    <property type="entry name" value="SIGMA70_ECF"/>
    <property type="match status" value="1"/>
</dbReference>
<evidence type="ECO:0000256" key="3">
    <source>
        <dbReference type="ARBA" id="ARBA00023082"/>
    </source>
</evidence>
<keyword evidence="4 6" id="KW-0238">DNA-binding</keyword>
<dbReference type="KEGG" id="vab:WPS_19700"/>
<dbReference type="AlphaFoldDB" id="A0AAN1XWK4"/>
<evidence type="ECO:0000259" key="8">
    <source>
        <dbReference type="Pfam" id="PF08281"/>
    </source>
</evidence>
<dbReference type="Pfam" id="PF04542">
    <property type="entry name" value="Sigma70_r2"/>
    <property type="match status" value="1"/>
</dbReference>
<dbReference type="InterPro" id="IPR013324">
    <property type="entry name" value="RNA_pol_sigma_r3/r4-like"/>
</dbReference>
<dbReference type="GO" id="GO:0006352">
    <property type="term" value="P:DNA-templated transcription initiation"/>
    <property type="evidence" value="ECO:0007669"/>
    <property type="project" value="InterPro"/>
</dbReference>
<sequence>MAAGMEVRIGMAGALRKMLGVEQQLRAERDLRLIEDYRAGRQAAFDELVQAYESTVHRILAQLNVGSTDVEDLAQEVFLRIYRNLHRFRGQSSFYTWLYRITINVFFDHNKKRKRADVRLQRLQNAMVDVSNVHADPDDPFRVTFEQLTRDTFSRAIATLPEPFRDVVAMREVDDLSYEEIALQTGISIGTVRSRLSRARARLKELLRPELAAA</sequence>
<dbReference type="InterPro" id="IPR014284">
    <property type="entry name" value="RNA_pol_sigma-70_dom"/>
</dbReference>
<accession>A0AAN1XWK4</accession>
<evidence type="ECO:0000313" key="9">
    <source>
        <dbReference type="EMBL" id="BDE06694.1"/>
    </source>
</evidence>
<dbReference type="Gene3D" id="1.10.1740.10">
    <property type="match status" value="1"/>
</dbReference>
<evidence type="ECO:0000313" key="10">
    <source>
        <dbReference type="Proteomes" id="UP001317532"/>
    </source>
</evidence>
<feature type="domain" description="RNA polymerase sigma factor 70 region 4 type 2" evidence="8">
    <location>
        <begin position="153"/>
        <end position="203"/>
    </location>
</feature>
<feature type="domain" description="RNA polymerase sigma-70 region 2" evidence="7">
    <location>
        <begin position="48"/>
        <end position="115"/>
    </location>
</feature>
<evidence type="ECO:0000256" key="2">
    <source>
        <dbReference type="ARBA" id="ARBA00023015"/>
    </source>
</evidence>
<organism evidence="9 10">
    <name type="scientific">Vulcanimicrobium alpinum</name>
    <dbReference type="NCBI Taxonomy" id="3016050"/>
    <lineage>
        <taxon>Bacteria</taxon>
        <taxon>Bacillati</taxon>
        <taxon>Vulcanimicrobiota</taxon>
        <taxon>Vulcanimicrobiia</taxon>
        <taxon>Vulcanimicrobiales</taxon>
        <taxon>Vulcanimicrobiaceae</taxon>
        <taxon>Vulcanimicrobium</taxon>
    </lineage>
</organism>
<gene>
    <name evidence="9" type="ORF">WPS_19700</name>
</gene>
<evidence type="ECO:0000259" key="7">
    <source>
        <dbReference type="Pfam" id="PF04542"/>
    </source>
</evidence>
<name>A0AAN1XWK4_UNVUL</name>
<protein>
    <recommendedName>
        <fullName evidence="6">RNA polymerase sigma factor</fullName>
    </recommendedName>
</protein>
<dbReference type="SUPFAM" id="SSF88946">
    <property type="entry name" value="Sigma2 domain of RNA polymerase sigma factors"/>
    <property type="match status" value="1"/>
</dbReference>
<reference evidence="9 10" key="1">
    <citation type="journal article" date="2022" name="ISME Commun">
        <title>Vulcanimicrobium alpinus gen. nov. sp. nov., the first cultivated representative of the candidate phylum 'Eremiobacterota', is a metabolically versatile aerobic anoxygenic phototroph.</title>
        <authorList>
            <person name="Yabe S."/>
            <person name="Muto K."/>
            <person name="Abe K."/>
            <person name="Yokota A."/>
            <person name="Staudigel H."/>
            <person name="Tebo B.M."/>
        </authorList>
    </citation>
    <scope>NUCLEOTIDE SEQUENCE [LARGE SCALE GENOMIC DNA]</scope>
    <source>
        <strain evidence="9 10">WC8-2</strain>
    </source>
</reference>
<dbReference type="SUPFAM" id="SSF88659">
    <property type="entry name" value="Sigma3 and sigma4 domains of RNA polymerase sigma factors"/>
    <property type="match status" value="1"/>
</dbReference>
<dbReference type="PANTHER" id="PTHR43133">
    <property type="entry name" value="RNA POLYMERASE ECF-TYPE SIGMA FACTO"/>
    <property type="match status" value="1"/>
</dbReference>
<dbReference type="EMBL" id="AP025523">
    <property type="protein sequence ID" value="BDE06694.1"/>
    <property type="molecule type" value="Genomic_DNA"/>
</dbReference>
<evidence type="ECO:0000256" key="6">
    <source>
        <dbReference type="RuleBase" id="RU000716"/>
    </source>
</evidence>
<dbReference type="GO" id="GO:0016987">
    <property type="term" value="F:sigma factor activity"/>
    <property type="evidence" value="ECO:0007669"/>
    <property type="project" value="UniProtKB-KW"/>
</dbReference>
<dbReference type="Pfam" id="PF08281">
    <property type="entry name" value="Sigma70_r4_2"/>
    <property type="match status" value="1"/>
</dbReference>
<evidence type="ECO:0000256" key="1">
    <source>
        <dbReference type="ARBA" id="ARBA00010641"/>
    </source>
</evidence>
<dbReference type="InterPro" id="IPR036388">
    <property type="entry name" value="WH-like_DNA-bd_sf"/>
</dbReference>
<evidence type="ECO:0000256" key="4">
    <source>
        <dbReference type="ARBA" id="ARBA00023125"/>
    </source>
</evidence>
<keyword evidence="3 6" id="KW-0731">Sigma factor</keyword>
<dbReference type="InterPro" id="IPR013325">
    <property type="entry name" value="RNA_pol_sigma_r2"/>
</dbReference>